<dbReference type="GO" id="GO:0016491">
    <property type="term" value="F:oxidoreductase activity"/>
    <property type="evidence" value="ECO:0007669"/>
    <property type="project" value="UniProtKB-KW"/>
</dbReference>
<feature type="transmembrane region" description="Helical" evidence="3">
    <location>
        <begin position="32"/>
        <end position="56"/>
    </location>
</feature>
<evidence type="ECO:0000256" key="2">
    <source>
        <dbReference type="ARBA" id="ARBA00023002"/>
    </source>
</evidence>
<dbReference type="InterPro" id="IPR036291">
    <property type="entry name" value="NAD(P)-bd_dom_sf"/>
</dbReference>
<reference evidence="4 5" key="1">
    <citation type="journal article" date="2012" name="Genome Biol.">
        <title>Genome and low-iron response of an oceanic diatom adapted to chronic iron limitation.</title>
        <authorList>
            <person name="Lommer M."/>
            <person name="Specht M."/>
            <person name="Roy A.S."/>
            <person name="Kraemer L."/>
            <person name="Andreson R."/>
            <person name="Gutowska M.A."/>
            <person name="Wolf J."/>
            <person name="Bergner S.V."/>
            <person name="Schilhabel M.B."/>
            <person name="Klostermeier U.C."/>
            <person name="Beiko R.G."/>
            <person name="Rosenstiel P."/>
            <person name="Hippler M."/>
            <person name="Laroche J."/>
        </authorList>
    </citation>
    <scope>NUCLEOTIDE SEQUENCE [LARGE SCALE GENOMIC DNA]</scope>
    <source>
        <strain evidence="4 5">CCMP1005</strain>
    </source>
</reference>
<evidence type="ECO:0000256" key="3">
    <source>
        <dbReference type="SAM" id="Phobius"/>
    </source>
</evidence>
<comment type="caution">
    <text evidence="4">The sequence shown here is derived from an EMBL/GenBank/DDBJ whole genome shotgun (WGS) entry which is preliminary data.</text>
</comment>
<keyword evidence="3" id="KW-0812">Transmembrane</keyword>
<dbReference type="InterPro" id="IPR051019">
    <property type="entry name" value="VLCFA-Steroid_DH"/>
</dbReference>
<dbReference type="InterPro" id="IPR002347">
    <property type="entry name" value="SDR_fam"/>
</dbReference>
<proteinExistence type="predicted"/>
<dbReference type="SUPFAM" id="SSF51735">
    <property type="entry name" value="NAD(P)-binding Rossmann-fold domains"/>
    <property type="match status" value="1"/>
</dbReference>
<dbReference type="Gene3D" id="3.40.50.720">
    <property type="entry name" value="NAD(P)-binding Rossmann-like Domain"/>
    <property type="match status" value="1"/>
</dbReference>
<evidence type="ECO:0000313" key="5">
    <source>
        <dbReference type="Proteomes" id="UP000266841"/>
    </source>
</evidence>
<dbReference type="Proteomes" id="UP000266841">
    <property type="component" value="Unassembled WGS sequence"/>
</dbReference>
<dbReference type="PRINTS" id="PR00081">
    <property type="entry name" value="GDHRDH"/>
</dbReference>
<protein>
    <submittedName>
        <fullName evidence="4">Uncharacterized protein</fullName>
    </submittedName>
</protein>
<comment type="subcellular location">
    <subcellularLocation>
        <location evidence="1">Endoplasmic reticulum</location>
    </subcellularLocation>
</comment>
<name>K0STY6_THAOC</name>
<keyword evidence="2" id="KW-0560">Oxidoreductase</keyword>
<keyword evidence="3" id="KW-0472">Membrane</keyword>
<accession>K0STY6</accession>
<dbReference type="EMBL" id="AGNL01009466">
    <property type="protein sequence ID" value="EJK69853.1"/>
    <property type="molecule type" value="Genomic_DNA"/>
</dbReference>
<dbReference type="OMA" id="HMRNMSE"/>
<dbReference type="PROSITE" id="PS00061">
    <property type="entry name" value="ADH_SHORT"/>
    <property type="match status" value="1"/>
</dbReference>
<dbReference type="PANTHER" id="PTHR43899:SF4">
    <property type="entry name" value="17 BETA-HYDROXYSTEROID DEHYDROGENASE TYPE 3"/>
    <property type="match status" value="1"/>
</dbReference>
<gene>
    <name evidence="4" type="ORF">THAOC_08851</name>
</gene>
<dbReference type="Pfam" id="PF00106">
    <property type="entry name" value="adh_short"/>
    <property type="match status" value="1"/>
</dbReference>
<dbReference type="InterPro" id="IPR020904">
    <property type="entry name" value="Sc_DH/Rdtase_CS"/>
</dbReference>
<sequence length="342" mass="37612">MRCRADDADDADDVSRQIERFSTMFDLILTSVIYLLAFLSAFWIVTYALPQIYMAIRPVPDLKKRYDAEWALVTGSGSGIGRSICFKLASQGLNVVLVSIDDQHLAKTVKELRQRYPKQQFRTVGCTFSPGVNYIAAIEEATKDIDVKIVFNNAGFIVTGFTDQTILPKLLANVECNSTAAFVIAHHFLQKLVANKQKGCIVFTSSVAGFIPTPFAASYAATKSFVSQLACSLHIEVQALGIDVCAVHPSPVASNFYEKVDHKIEIMEAACKNAAEPDALPNDIFRSIGCCALRDLGSMAVGTRMGTFFIPYNLFACAFTAAAPFLPDYKVHNKSRKFNKSQ</sequence>
<dbReference type="AlphaFoldDB" id="K0STY6"/>
<keyword evidence="5" id="KW-1185">Reference proteome</keyword>
<feature type="transmembrane region" description="Helical" evidence="3">
    <location>
        <begin position="308"/>
        <end position="326"/>
    </location>
</feature>
<dbReference type="eggNOG" id="ENOG502QS5G">
    <property type="taxonomic scope" value="Eukaryota"/>
</dbReference>
<organism evidence="4 5">
    <name type="scientific">Thalassiosira oceanica</name>
    <name type="common">Marine diatom</name>
    <dbReference type="NCBI Taxonomy" id="159749"/>
    <lineage>
        <taxon>Eukaryota</taxon>
        <taxon>Sar</taxon>
        <taxon>Stramenopiles</taxon>
        <taxon>Ochrophyta</taxon>
        <taxon>Bacillariophyta</taxon>
        <taxon>Coscinodiscophyceae</taxon>
        <taxon>Thalassiosirophycidae</taxon>
        <taxon>Thalassiosirales</taxon>
        <taxon>Thalassiosiraceae</taxon>
        <taxon>Thalassiosira</taxon>
    </lineage>
</organism>
<dbReference type="OrthoDB" id="1393670at2759"/>
<keyword evidence="3" id="KW-1133">Transmembrane helix</keyword>
<evidence type="ECO:0000256" key="1">
    <source>
        <dbReference type="ARBA" id="ARBA00004240"/>
    </source>
</evidence>
<dbReference type="PANTHER" id="PTHR43899">
    <property type="entry name" value="RH59310P"/>
    <property type="match status" value="1"/>
</dbReference>
<evidence type="ECO:0000313" key="4">
    <source>
        <dbReference type="EMBL" id="EJK69853.1"/>
    </source>
</evidence>
<dbReference type="GO" id="GO:0005783">
    <property type="term" value="C:endoplasmic reticulum"/>
    <property type="evidence" value="ECO:0007669"/>
    <property type="project" value="UniProtKB-SubCell"/>
</dbReference>